<dbReference type="InterPro" id="IPR009057">
    <property type="entry name" value="Homeodomain-like_sf"/>
</dbReference>
<dbReference type="NCBIfam" id="NF040785">
    <property type="entry name" value="CD3324_fam"/>
    <property type="match status" value="1"/>
</dbReference>
<dbReference type="Gene3D" id="1.10.10.60">
    <property type="entry name" value="Homeodomain-like"/>
    <property type="match status" value="1"/>
</dbReference>
<name>A0ABU9LJ49_9BACL</name>
<dbReference type="PANTHER" id="PTHR37812">
    <property type="entry name" value="MU-LIKE PROPHAGE FLUMU PROTEIN C"/>
    <property type="match status" value="1"/>
</dbReference>
<protein>
    <submittedName>
        <fullName evidence="2">CD3324 family protein</fullName>
    </submittedName>
</protein>
<dbReference type="Pfam" id="PF08765">
    <property type="entry name" value="Mor"/>
    <property type="match status" value="1"/>
</dbReference>
<accession>A0ABU9LJ49</accession>
<evidence type="ECO:0000259" key="1">
    <source>
        <dbReference type="Pfam" id="PF08765"/>
    </source>
</evidence>
<dbReference type="EMBL" id="JBCEWA010000004">
    <property type="protein sequence ID" value="MEL5988040.1"/>
    <property type="molecule type" value="Genomic_DNA"/>
</dbReference>
<sequence>MSYQNAKEILPEKLMKEIQQYVQGQTLYIPRKDEPKRWGEKSGSRKALYERNEAICKAYAQGATKEQLAQQYYLSVETIRKIIYQKGKKSFK</sequence>
<dbReference type="InterPro" id="IPR052411">
    <property type="entry name" value="c-mor_Regulatory_Protein"/>
</dbReference>
<gene>
    <name evidence="2" type="ORF">AAF454_06380</name>
</gene>
<dbReference type="SUPFAM" id="SSF46689">
    <property type="entry name" value="Homeodomain-like"/>
    <property type="match status" value="1"/>
</dbReference>
<dbReference type="InterPro" id="IPR014875">
    <property type="entry name" value="Mor_transcription_activator"/>
</dbReference>
<comment type="caution">
    <text evidence="2">The sequence shown here is derived from an EMBL/GenBank/DDBJ whole genome shotgun (WGS) entry which is preliminary data.</text>
</comment>
<feature type="domain" description="Mor transcription activator" evidence="1">
    <location>
        <begin position="8"/>
        <end position="88"/>
    </location>
</feature>
<reference evidence="2 3" key="1">
    <citation type="submission" date="2024-04" db="EMBL/GenBank/DDBJ databases">
        <authorList>
            <person name="Wu Y.S."/>
            <person name="Zhang L."/>
        </authorList>
    </citation>
    <scope>NUCLEOTIDE SEQUENCE [LARGE SCALE GENOMIC DNA]</scope>
    <source>
        <strain evidence="2 3">KG-01</strain>
    </source>
</reference>
<dbReference type="PANTHER" id="PTHR37812:SF1">
    <property type="entry name" value="MU-LIKE PROPHAGE FLUMU PROTEIN C"/>
    <property type="match status" value="1"/>
</dbReference>
<evidence type="ECO:0000313" key="2">
    <source>
        <dbReference type="EMBL" id="MEL5988040.1"/>
    </source>
</evidence>
<proteinExistence type="predicted"/>
<dbReference type="Proteomes" id="UP001398420">
    <property type="component" value="Unassembled WGS sequence"/>
</dbReference>
<dbReference type="RefSeq" id="WP_068453558.1">
    <property type="nucleotide sequence ID" value="NZ_JALKQX010000002.1"/>
</dbReference>
<organism evidence="2 3">
    <name type="scientific">Kurthia gibsonii</name>
    <dbReference type="NCBI Taxonomy" id="33946"/>
    <lineage>
        <taxon>Bacteria</taxon>
        <taxon>Bacillati</taxon>
        <taxon>Bacillota</taxon>
        <taxon>Bacilli</taxon>
        <taxon>Bacillales</taxon>
        <taxon>Caryophanaceae</taxon>
        <taxon>Kurthia</taxon>
    </lineage>
</organism>
<dbReference type="InterPro" id="IPR049739">
    <property type="entry name" value="YraL-like"/>
</dbReference>
<evidence type="ECO:0000313" key="3">
    <source>
        <dbReference type="Proteomes" id="UP001398420"/>
    </source>
</evidence>
<keyword evidence="3" id="KW-1185">Reference proteome</keyword>